<dbReference type="SUPFAM" id="SSF56349">
    <property type="entry name" value="DNA breaking-rejoining enzymes"/>
    <property type="match status" value="1"/>
</dbReference>
<dbReference type="EMBL" id="SMKP01000189">
    <property type="protein sequence ID" value="TDD13029.1"/>
    <property type="molecule type" value="Genomic_DNA"/>
</dbReference>
<dbReference type="GO" id="GO:0006310">
    <property type="term" value="P:DNA recombination"/>
    <property type="evidence" value="ECO:0007669"/>
    <property type="project" value="UniProtKB-KW"/>
</dbReference>
<comment type="caution">
    <text evidence="3">The sequence shown here is derived from an EMBL/GenBank/DDBJ whole genome shotgun (WGS) entry which is preliminary data.</text>
</comment>
<keyword evidence="1" id="KW-0233">DNA recombination</keyword>
<evidence type="ECO:0000259" key="2">
    <source>
        <dbReference type="Pfam" id="PF00589"/>
    </source>
</evidence>
<evidence type="ECO:0000313" key="4">
    <source>
        <dbReference type="Proteomes" id="UP000294543"/>
    </source>
</evidence>
<dbReference type="Pfam" id="PF00589">
    <property type="entry name" value="Phage_integrase"/>
    <property type="match status" value="1"/>
</dbReference>
<reference evidence="3 4" key="1">
    <citation type="submission" date="2019-03" db="EMBL/GenBank/DDBJ databases">
        <title>Draft genome sequences of novel Actinobacteria.</title>
        <authorList>
            <person name="Sahin N."/>
            <person name="Ay H."/>
            <person name="Saygin H."/>
        </authorList>
    </citation>
    <scope>NUCLEOTIDE SEQUENCE [LARGE SCALE GENOMIC DNA]</scope>
    <source>
        <strain evidence="3 4">KC712</strain>
    </source>
</reference>
<dbReference type="GO" id="GO:0015074">
    <property type="term" value="P:DNA integration"/>
    <property type="evidence" value="ECO:0007669"/>
    <property type="project" value="InterPro"/>
</dbReference>
<gene>
    <name evidence="3" type="ORF">E1294_42585</name>
</gene>
<keyword evidence="4" id="KW-1185">Reference proteome</keyword>
<proteinExistence type="predicted"/>
<protein>
    <submittedName>
        <fullName evidence="3">Site-specific integrase</fullName>
    </submittedName>
</protein>
<dbReference type="InterPro" id="IPR011010">
    <property type="entry name" value="DNA_brk_join_enz"/>
</dbReference>
<dbReference type="OrthoDB" id="3698359at2"/>
<dbReference type="InterPro" id="IPR013762">
    <property type="entry name" value="Integrase-like_cat_sf"/>
</dbReference>
<dbReference type="Proteomes" id="UP000294543">
    <property type="component" value="Unassembled WGS sequence"/>
</dbReference>
<dbReference type="GO" id="GO:0003677">
    <property type="term" value="F:DNA binding"/>
    <property type="evidence" value="ECO:0007669"/>
    <property type="project" value="InterPro"/>
</dbReference>
<name>A0A4R4W369_9ACTN</name>
<organism evidence="3 4">
    <name type="scientific">Nonomuraea diastatica</name>
    <dbReference type="NCBI Taxonomy" id="1848329"/>
    <lineage>
        <taxon>Bacteria</taxon>
        <taxon>Bacillati</taxon>
        <taxon>Actinomycetota</taxon>
        <taxon>Actinomycetes</taxon>
        <taxon>Streptosporangiales</taxon>
        <taxon>Streptosporangiaceae</taxon>
        <taxon>Nonomuraea</taxon>
    </lineage>
</organism>
<accession>A0A4R4W369</accession>
<dbReference type="AlphaFoldDB" id="A0A4R4W369"/>
<evidence type="ECO:0000256" key="1">
    <source>
        <dbReference type="ARBA" id="ARBA00023172"/>
    </source>
</evidence>
<sequence>MVARVGDETLRAALAGAAAAHLPEGADVLTPHVLRRLCASQLHQHGMDMIDIQQLLGHDDPLNPCAPVSRSHFDQGIRRGAWKRFDVSIVGADSAECGLLVSPAVVNSGEFGGIEVEKVVQGISAGCVFGEEVGSGQLVHERPDFVKRHCCQAGHRRRSHIGPGMQAE</sequence>
<evidence type="ECO:0000313" key="3">
    <source>
        <dbReference type="EMBL" id="TDD13029.1"/>
    </source>
</evidence>
<feature type="domain" description="Tyr recombinase" evidence="2">
    <location>
        <begin position="24"/>
        <end position="60"/>
    </location>
</feature>
<dbReference type="Gene3D" id="1.10.443.10">
    <property type="entry name" value="Intergrase catalytic core"/>
    <property type="match status" value="1"/>
</dbReference>
<dbReference type="InterPro" id="IPR002104">
    <property type="entry name" value="Integrase_catalytic"/>
</dbReference>